<evidence type="ECO:0000313" key="3">
    <source>
        <dbReference type="Proteomes" id="UP000502699"/>
    </source>
</evidence>
<protein>
    <submittedName>
        <fullName evidence="2">Uncharacterized protein</fullName>
    </submittedName>
</protein>
<dbReference type="EMBL" id="CP048029">
    <property type="protein sequence ID" value="QIK36793.1"/>
    <property type="molecule type" value="Genomic_DNA"/>
</dbReference>
<dbReference type="Proteomes" id="UP000502699">
    <property type="component" value="Chromosome"/>
</dbReference>
<organism evidence="2 3">
    <name type="scientific">Caldichromatium japonicum</name>
    <dbReference type="NCBI Taxonomy" id="2699430"/>
    <lineage>
        <taxon>Bacteria</taxon>
        <taxon>Pseudomonadati</taxon>
        <taxon>Pseudomonadota</taxon>
        <taxon>Gammaproteobacteria</taxon>
        <taxon>Chromatiales</taxon>
        <taxon>Chromatiaceae</taxon>
        <taxon>Caldichromatium</taxon>
    </lineage>
</organism>
<evidence type="ECO:0000256" key="1">
    <source>
        <dbReference type="SAM" id="SignalP"/>
    </source>
</evidence>
<proteinExistence type="predicted"/>
<gene>
    <name evidence="2" type="ORF">GWK36_00915</name>
</gene>
<dbReference type="AlphaFoldDB" id="A0A6G7V9P5"/>
<feature type="chain" id="PRO_5026146117" evidence="1">
    <location>
        <begin position="22"/>
        <end position="191"/>
    </location>
</feature>
<evidence type="ECO:0000313" key="2">
    <source>
        <dbReference type="EMBL" id="QIK36793.1"/>
    </source>
</evidence>
<accession>A0A6G7V9P5</accession>
<keyword evidence="1" id="KW-0732">Signal</keyword>
<dbReference type="RefSeq" id="WP_166269279.1">
    <property type="nucleotide sequence ID" value="NZ_CP048029.1"/>
</dbReference>
<dbReference type="KEGG" id="cjap:GWK36_00915"/>
<sequence length="191" mass="20263">MAAVAAALLAGLFLILGASTAGETGKGTAVLLRALPAQTDLVQQEQAEVQADPTGFLVRAGEVILETDLLAAFMPGNLQSPAAAALRTPTRPQILALEFFPDAYIEVEVTSEDRADPQTLALYGRVPGVELATLTLTLTPESYFITFTDPHSTAMYRVVGANQSGEGRVIEYDLSKRPPVFEAAPLIPPVR</sequence>
<reference evidence="3" key="1">
    <citation type="submission" date="2020-01" db="EMBL/GenBank/DDBJ databases">
        <title>Caldichromatium gen. nov., sp. nov., a thermophilic purple sulfur bacterium member of the family Chromatiaceae isolated from Nakabusa hot spring, Japan.</title>
        <authorList>
            <person name="Saini M.K."/>
            <person name="Hanada S."/>
            <person name="Tank M."/>
        </authorList>
    </citation>
    <scope>NUCLEOTIDE SEQUENCE [LARGE SCALE GENOMIC DNA]</scope>
    <source>
        <strain evidence="3">No.7</strain>
    </source>
</reference>
<feature type="signal peptide" evidence="1">
    <location>
        <begin position="1"/>
        <end position="21"/>
    </location>
</feature>
<name>A0A6G7V9P5_9GAMM</name>
<keyword evidence="3" id="KW-1185">Reference proteome</keyword>